<dbReference type="EMBL" id="CP003155">
    <property type="protein sequence ID" value="AEV30030.1"/>
    <property type="molecule type" value="Genomic_DNA"/>
</dbReference>
<gene>
    <name evidence="1" type="ordered locus">SpiGrapes_2254</name>
</gene>
<dbReference type="SUPFAM" id="SSF53649">
    <property type="entry name" value="Alkaline phosphatase-like"/>
    <property type="match status" value="1"/>
</dbReference>
<name>G8QSA0_SPHPG</name>
<dbReference type="Pfam" id="PF01663">
    <property type="entry name" value="Phosphodiest"/>
    <property type="match status" value="1"/>
</dbReference>
<protein>
    <submittedName>
        <fullName evidence="1">Putative AP superfamily protein</fullName>
    </submittedName>
</protein>
<evidence type="ECO:0000313" key="1">
    <source>
        <dbReference type="EMBL" id="AEV30030.1"/>
    </source>
</evidence>
<dbReference type="PANTHER" id="PTHR10151">
    <property type="entry name" value="ECTONUCLEOTIDE PYROPHOSPHATASE/PHOSPHODIESTERASE"/>
    <property type="match status" value="1"/>
</dbReference>
<dbReference type="PANTHER" id="PTHR10151:SF120">
    <property type="entry name" value="BIS(5'-ADENOSYL)-TRIPHOSPHATASE"/>
    <property type="match status" value="1"/>
</dbReference>
<evidence type="ECO:0000313" key="2">
    <source>
        <dbReference type="Proteomes" id="UP000005632"/>
    </source>
</evidence>
<dbReference type="AlphaFoldDB" id="G8QSA0"/>
<reference evidence="1 2" key="1">
    <citation type="submission" date="2011-11" db="EMBL/GenBank/DDBJ databases">
        <title>Complete sequence of Spirochaeta sp. grapes.</title>
        <authorList>
            <consortium name="US DOE Joint Genome Institute"/>
            <person name="Lucas S."/>
            <person name="Han J."/>
            <person name="Lapidus A."/>
            <person name="Cheng J.-F."/>
            <person name="Goodwin L."/>
            <person name="Pitluck S."/>
            <person name="Peters L."/>
            <person name="Ovchinnikova G."/>
            <person name="Munk A.C."/>
            <person name="Detter J.C."/>
            <person name="Han C."/>
            <person name="Tapia R."/>
            <person name="Land M."/>
            <person name="Hauser L."/>
            <person name="Kyrpides N."/>
            <person name="Ivanova N."/>
            <person name="Pagani I."/>
            <person name="Ritalahtilisa K."/>
            <person name="Loeffler F."/>
            <person name="Woyke T."/>
        </authorList>
    </citation>
    <scope>NUCLEOTIDE SEQUENCE [LARGE SCALE GENOMIC DNA]</scope>
    <source>
        <strain evidence="2">ATCC BAA-1885 / DSM 22778 / Grapes</strain>
    </source>
</reference>
<dbReference type="OrthoDB" id="9771966at2"/>
<dbReference type="InterPro" id="IPR002591">
    <property type="entry name" value="Phosphodiest/P_Trfase"/>
</dbReference>
<dbReference type="HOGENOM" id="CLU_686773_0_0_12"/>
<keyword evidence="2" id="KW-1185">Reference proteome</keyword>
<dbReference type="STRING" id="158190.SpiGrapes_2254"/>
<dbReference type="KEGG" id="sgp:SpiGrapes_2254"/>
<dbReference type="Proteomes" id="UP000005632">
    <property type="component" value="Chromosome"/>
</dbReference>
<organism evidence="1 2">
    <name type="scientific">Sphaerochaeta pleomorpha (strain ATCC BAA-1885 / DSM 22778 / Grapes)</name>
    <dbReference type="NCBI Taxonomy" id="158190"/>
    <lineage>
        <taxon>Bacteria</taxon>
        <taxon>Pseudomonadati</taxon>
        <taxon>Spirochaetota</taxon>
        <taxon>Spirochaetia</taxon>
        <taxon>Spirochaetales</taxon>
        <taxon>Sphaerochaetaceae</taxon>
        <taxon>Sphaerochaeta</taxon>
    </lineage>
</organism>
<dbReference type="InterPro" id="IPR017850">
    <property type="entry name" value="Alkaline_phosphatase_core_sf"/>
</dbReference>
<proteinExistence type="predicted"/>
<dbReference type="eggNOG" id="COG1524">
    <property type="taxonomic scope" value="Bacteria"/>
</dbReference>
<accession>G8QSA0</accession>
<dbReference type="RefSeq" id="WP_014270871.1">
    <property type="nucleotide sequence ID" value="NC_016633.1"/>
</dbReference>
<dbReference type="Gene3D" id="3.40.720.10">
    <property type="entry name" value="Alkaline Phosphatase, subunit A"/>
    <property type="match status" value="1"/>
</dbReference>
<dbReference type="GO" id="GO:0016787">
    <property type="term" value="F:hydrolase activity"/>
    <property type="evidence" value="ECO:0007669"/>
    <property type="project" value="UniProtKB-ARBA"/>
</dbReference>
<sequence length="401" mass="46307">MPKEKKKKNSLSLCIFIDALGWEILKNHSFLDDELVHKQSLQTIFGYSATCDPTILTGLLPRSHGHFSFYAYDPVGSPFKGSPFIQMMRLVPKALSSRNRVRSVAGKIIRRRLQYTGYFNIYNMPFRMLHYFDYTEKKDLYQKGGINSGSPTIMDYARDNNIDFFLADWKACEMENLENLSSVIKDEARNCSFAYLYMASMDAILHQYGKDHTEVDRKIDWYEGKIRTLLADARSNYEEVRLFIFSDHGMTDVHTDFDLRQVIDRIGLQFGKDYAVVYDSTMARFWFLTEGAEQKIRDALQTVSQGTILTDSVLHEWGVDFPDKRYGDLFFLMNAGVLIVPSHMGERTIAGMHGYSPEDADSTASFSSNVELATNPVRLDDLYRLMKQEIDRCLEQPRRET</sequence>